<evidence type="ECO:0000256" key="4">
    <source>
        <dbReference type="ARBA" id="ARBA00022485"/>
    </source>
</evidence>
<evidence type="ECO:0000256" key="9">
    <source>
        <dbReference type="ARBA" id="ARBA00023014"/>
    </source>
</evidence>
<sequence>MANPDDIFAPYDAPAGGWGALAATARALRQQSAVARGSRALLATNQPEGFDCPGCAWPDPRHTSSFEFCENGAKAVAWEVTDRRVTRDFFAQNTLADLAKQSDHWLESQGRLTEPMRYDPATDRYVPIAWDDAFAMIARHIAAMDHPDQAEFYVSGRTSNEAAFLFALLGRLIGTNNFPDCSNMCHEPTSRGLPQSIGIGKGTSTLEDFEHADMILSIGQNPGTNSPRAMGTLRDAARRGARIVVLNPLRERALERFADPKDAGDILTNRGQRIAHLYCQVKVGGDVAALKGVMKLLVEADRNARANGRTPVLDHDFIAAHTSGFDAFVADLDATAWDAILETSGLSRETLQQIADIYAASRNVILMYGMGITQHRHGSQNIQQCVNLLLLRGNIGRPGTGISPVRGHSNVQGDRTVGIDDQPSAAYLDRLGKVFNFEPPREHGHNVVTALEAMLRGDVRVFIGMGGNFAAAVPDTPLADAAMRRIGLTVSVATKLNRGHVVHGQDALILPCLARSELDPQNGVLQSVTIEDSMSMVHASGGLLEPASPQLRSEVAIVCGMAKAILGDRPPRIDWDGYVADYARIRDDIEAVYPDLFHDFNERLRQPGGFRLYNPASERVWKTDTGRANFLVFRGVAEDPARERNPGTLRLATLRSHDQYNTTIYSLDDRYRGVKGDRMVAFMNEQDMAERGIAAGDRIRLRTVSEDGVDRSVGNLTALPYNIPKGSIGAYYPEANPLLPLYHHDELALTPAAKSIPVIAEAM</sequence>
<comment type="cofactor">
    <cofactor evidence="1">
        <name>Mo-bis(molybdopterin guanine dinucleotide)</name>
        <dbReference type="ChEBI" id="CHEBI:60539"/>
    </cofactor>
</comment>
<dbReference type="SUPFAM" id="SSF50692">
    <property type="entry name" value="ADC-like"/>
    <property type="match status" value="1"/>
</dbReference>
<dbReference type="KEGG" id="acr:Acry_2382"/>
<dbReference type="Gene3D" id="3.40.228.10">
    <property type="entry name" value="Dimethylsulfoxide Reductase, domain 2"/>
    <property type="match status" value="1"/>
</dbReference>
<keyword evidence="4" id="KW-0004">4Fe-4S</keyword>
<evidence type="ECO:0000256" key="3">
    <source>
        <dbReference type="ARBA" id="ARBA00010312"/>
    </source>
</evidence>
<dbReference type="GO" id="GO:0045333">
    <property type="term" value="P:cellular respiration"/>
    <property type="evidence" value="ECO:0007669"/>
    <property type="project" value="UniProtKB-ARBA"/>
</dbReference>
<dbReference type="InterPro" id="IPR006657">
    <property type="entry name" value="MoPterin_dinucl-bd_dom"/>
</dbReference>
<dbReference type="eggNOG" id="COG0243">
    <property type="taxonomic scope" value="Bacteria"/>
</dbReference>
<evidence type="ECO:0000313" key="13">
    <source>
        <dbReference type="Proteomes" id="UP000000245"/>
    </source>
</evidence>
<dbReference type="AlphaFoldDB" id="A5G144"/>
<keyword evidence="8" id="KW-0408">Iron</keyword>
<dbReference type="SUPFAM" id="SSF53706">
    <property type="entry name" value="Formate dehydrogenase/DMSO reductase, domains 1-3"/>
    <property type="match status" value="1"/>
</dbReference>
<evidence type="ECO:0000313" key="12">
    <source>
        <dbReference type="EMBL" id="ABQ31576.1"/>
    </source>
</evidence>
<evidence type="ECO:0000256" key="1">
    <source>
        <dbReference type="ARBA" id="ARBA00001942"/>
    </source>
</evidence>
<dbReference type="GO" id="GO:0008863">
    <property type="term" value="F:formate dehydrogenase (NAD+) activity"/>
    <property type="evidence" value="ECO:0007669"/>
    <property type="project" value="InterPro"/>
</dbReference>
<reference evidence="12 13" key="1">
    <citation type="submission" date="2007-05" db="EMBL/GenBank/DDBJ databases">
        <title>Complete sequence of chromosome of Acidiphilium cryptum JF-5.</title>
        <authorList>
            <consortium name="US DOE Joint Genome Institute"/>
            <person name="Copeland A."/>
            <person name="Lucas S."/>
            <person name="Lapidus A."/>
            <person name="Barry K."/>
            <person name="Detter J.C."/>
            <person name="Glavina del Rio T."/>
            <person name="Hammon N."/>
            <person name="Israni S."/>
            <person name="Dalin E."/>
            <person name="Tice H."/>
            <person name="Pitluck S."/>
            <person name="Sims D."/>
            <person name="Brettin T."/>
            <person name="Bruce D."/>
            <person name="Han C."/>
            <person name="Schmutz J."/>
            <person name="Larimer F."/>
            <person name="Land M."/>
            <person name="Hauser L."/>
            <person name="Kyrpides N."/>
            <person name="Kim E."/>
            <person name="Magnuson T."/>
            <person name="Richardson P."/>
        </authorList>
    </citation>
    <scope>NUCLEOTIDE SEQUENCE [LARGE SCALE GENOMIC DNA]</scope>
    <source>
        <strain evidence="12 13">JF-5</strain>
    </source>
</reference>
<feature type="domain" description="Molybdopterin dinucleotide-binding" evidence="11">
    <location>
        <begin position="649"/>
        <end position="703"/>
    </location>
</feature>
<dbReference type="InterPro" id="IPR050123">
    <property type="entry name" value="Prok_molybdopt-oxidoreductase"/>
</dbReference>
<name>A5G144_ACICJ</name>
<dbReference type="PIRSF" id="PIRSF000144">
    <property type="entry name" value="CbbBc"/>
    <property type="match status" value="1"/>
</dbReference>
<dbReference type="InterPro" id="IPR037951">
    <property type="entry name" value="MopB_CT_YdeP"/>
</dbReference>
<dbReference type="GO" id="GO:1990204">
    <property type="term" value="C:oxidoreductase complex"/>
    <property type="evidence" value="ECO:0007669"/>
    <property type="project" value="UniProtKB-ARBA"/>
</dbReference>
<dbReference type="GO" id="GO:0016020">
    <property type="term" value="C:membrane"/>
    <property type="evidence" value="ECO:0007669"/>
    <property type="project" value="TreeGrafter"/>
</dbReference>
<evidence type="ECO:0000259" key="11">
    <source>
        <dbReference type="Pfam" id="PF01568"/>
    </source>
</evidence>
<keyword evidence="7" id="KW-0560">Oxidoreductase</keyword>
<keyword evidence="6" id="KW-0479">Metal-binding</keyword>
<dbReference type="STRING" id="349163.Acry_2382"/>
<accession>A5G144</accession>
<evidence type="ECO:0000256" key="5">
    <source>
        <dbReference type="ARBA" id="ARBA00022505"/>
    </source>
</evidence>
<dbReference type="RefSeq" id="WP_012040015.1">
    <property type="nucleotide sequence ID" value="NC_009484.1"/>
</dbReference>
<dbReference type="NCBIfam" id="TIGR01701">
    <property type="entry name" value="Fdhalpha-like"/>
    <property type="match status" value="1"/>
</dbReference>
<dbReference type="Proteomes" id="UP000000245">
    <property type="component" value="Chromosome"/>
</dbReference>
<keyword evidence="5" id="KW-0500">Molybdenum</keyword>
<dbReference type="InterPro" id="IPR041953">
    <property type="entry name" value="YdeP_MopB"/>
</dbReference>
<dbReference type="GO" id="GO:0051539">
    <property type="term" value="F:4 iron, 4 sulfur cluster binding"/>
    <property type="evidence" value="ECO:0007669"/>
    <property type="project" value="UniProtKB-KW"/>
</dbReference>
<evidence type="ECO:0000256" key="2">
    <source>
        <dbReference type="ARBA" id="ARBA00001966"/>
    </source>
</evidence>
<keyword evidence="9" id="KW-0411">Iron-sulfur</keyword>
<dbReference type="HOGENOM" id="CLU_000422_16_1_5"/>
<dbReference type="CDD" id="cd02767">
    <property type="entry name" value="MopB_ydeP"/>
    <property type="match status" value="1"/>
</dbReference>
<proteinExistence type="inferred from homology"/>
<feature type="domain" description="Molybdopterin oxidoreductase" evidence="10">
    <location>
        <begin position="111"/>
        <end position="410"/>
    </location>
</feature>
<dbReference type="GO" id="GO:0043546">
    <property type="term" value="F:molybdopterin cofactor binding"/>
    <property type="evidence" value="ECO:0007669"/>
    <property type="project" value="InterPro"/>
</dbReference>
<dbReference type="Pfam" id="PF01568">
    <property type="entry name" value="Molydop_binding"/>
    <property type="match status" value="1"/>
</dbReference>
<dbReference type="PANTHER" id="PTHR43105">
    <property type="entry name" value="RESPIRATORY NITRATE REDUCTASE"/>
    <property type="match status" value="1"/>
</dbReference>
<dbReference type="InterPro" id="IPR006656">
    <property type="entry name" value="Mopterin_OxRdtase"/>
</dbReference>
<protein>
    <submittedName>
        <fullName evidence="12">Oxidoreductase alpha (Molybdopterin) subunit</fullName>
    </submittedName>
</protein>
<comment type="similarity">
    <text evidence="3">Belongs to the prokaryotic molybdopterin-containing oxidoreductase family.</text>
</comment>
<dbReference type="Gene3D" id="3.40.50.740">
    <property type="match status" value="1"/>
</dbReference>
<dbReference type="InterPro" id="IPR009010">
    <property type="entry name" value="Asp_de-COase-like_dom_sf"/>
</dbReference>
<dbReference type="GO" id="GO:0030151">
    <property type="term" value="F:molybdenum ion binding"/>
    <property type="evidence" value="ECO:0007669"/>
    <property type="project" value="InterPro"/>
</dbReference>
<dbReference type="CDD" id="cd02787">
    <property type="entry name" value="MopB_CT_ydeP"/>
    <property type="match status" value="1"/>
</dbReference>
<dbReference type="EMBL" id="CP000697">
    <property type="protein sequence ID" value="ABQ31576.1"/>
    <property type="molecule type" value="Genomic_DNA"/>
</dbReference>
<evidence type="ECO:0000256" key="8">
    <source>
        <dbReference type="ARBA" id="ARBA00023004"/>
    </source>
</evidence>
<evidence type="ECO:0000259" key="10">
    <source>
        <dbReference type="Pfam" id="PF00384"/>
    </source>
</evidence>
<dbReference type="Pfam" id="PF00384">
    <property type="entry name" value="Molybdopterin"/>
    <property type="match status" value="1"/>
</dbReference>
<evidence type="ECO:0000256" key="6">
    <source>
        <dbReference type="ARBA" id="ARBA00022723"/>
    </source>
</evidence>
<organism evidence="12 13">
    <name type="scientific">Acidiphilium cryptum (strain JF-5)</name>
    <dbReference type="NCBI Taxonomy" id="349163"/>
    <lineage>
        <taxon>Bacteria</taxon>
        <taxon>Pseudomonadati</taxon>
        <taxon>Pseudomonadota</taxon>
        <taxon>Alphaproteobacteria</taxon>
        <taxon>Acetobacterales</taxon>
        <taxon>Acidocellaceae</taxon>
        <taxon>Acidiphilium</taxon>
    </lineage>
</organism>
<dbReference type="InterPro" id="IPR010046">
    <property type="entry name" value="Mopterin_OxRdtse_a_bac"/>
</dbReference>
<evidence type="ECO:0000256" key="7">
    <source>
        <dbReference type="ARBA" id="ARBA00023002"/>
    </source>
</evidence>
<dbReference type="PANTHER" id="PTHR43105:SF4">
    <property type="entry name" value="PROTEIN YDEP"/>
    <property type="match status" value="1"/>
</dbReference>
<comment type="cofactor">
    <cofactor evidence="2">
        <name>[4Fe-4S] cluster</name>
        <dbReference type="ChEBI" id="CHEBI:49883"/>
    </cofactor>
</comment>
<keyword evidence="13" id="KW-1185">Reference proteome</keyword>
<gene>
    <name evidence="12" type="ordered locus">Acry_2382</name>
</gene>